<proteinExistence type="predicted"/>
<dbReference type="Pfam" id="PF00296">
    <property type="entry name" value="Bac_luciferase"/>
    <property type="match status" value="1"/>
</dbReference>
<keyword evidence="3" id="KW-1185">Reference proteome</keyword>
<dbReference type="Gene3D" id="3.20.20.30">
    <property type="entry name" value="Luciferase-like domain"/>
    <property type="match status" value="1"/>
</dbReference>
<feature type="domain" description="Luciferase-like" evidence="1">
    <location>
        <begin position="10"/>
        <end position="74"/>
    </location>
</feature>
<name>A0A0F0GGT1_LENAE</name>
<dbReference type="InterPro" id="IPR011251">
    <property type="entry name" value="Luciferase-like_dom"/>
</dbReference>
<evidence type="ECO:0000259" key="1">
    <source>
        <dbReference type="Pfam" id="PF00296"/>
    </source>
</evidence>
<organism evidence="2 3">
    <name type="scientific">Lentzea aerocolonigenes</name>
    <name type="common">Lechevalieria aerocolonigenes</name>
    <name type="synonym">Saccharothrix aerocolonigenes</name>
    <dbReference type="NCBI Taxonomy" id="68170"/>
    <lineage>
        <taxon>Bacteria</taxon>
        <taxon>Bacillati</taxon>
        <taxon>Actinomycetota</taxon>
        <taxon>Actinomycetes</taxon>
        <taxon>Pseudonocardiales</taxon>
        <taxon>Pseudonocardiaceae</taxon>
        <taxon>Lentzea</taxon>
    </lineage>
</organism>
<protein>
    <submittedName>
        <fullName evidence="2">Luciferase family protein</fullName>
    </submittedName>
</protein>
<feature type="non-terminal residue" evidence="2">
    <location>
        <position position="74"/>
    </location>
</feature>
<accession>A0A0F0GGT1</accession>
<dbReference type="EMBL" id="JYJG01000471">
    <property type="protein sequence ID" value="KJK34163.1"/>
    <property type="molecule type" value="Genomic_DNA"/>
</dbReference>
<evidence type="ECO:0000313" key="3">
    <source>
        <dbReference type="Proteomes" id="UP000033393"/>
    </source>
</evidence>
<dbReference type="InterPro" id="IPR036661">
    <property type="entry name" value="Luciferase-like_sf"/>
</dbReference>
<dbReference type="AlphaFoldDB" id="A0A0F0GGT1"/>
<dbReference type="OrthoDB" id="5175259at2"/>
<reference evidence="2 3" key="1">
    <citation type="submission" date="2015-02" db="EMBL/GenBank/DDBJ databases">
        <authorList>
            <person name="Ju K.-S."/>
            <person name="Doroghazi J.R."/>
            <person name="Metcalf W."/>
        </authorList>
    </citation>
    <scope>NUCLEOTIDE SEQUENCE [LARGE SCALE GENOMIC DNA]</scope>
    <source>
        <strain evidence="2 3">NRRL B-16140</strain>
    </source>
</reference>
<dbReference type="SUPFAM" id="SSF51679">
    <property type="entry name" value="Bacterial luciferase-like"/>
    <property type="match status" value="1"/>
</dbReference>
<comment type="caution">
    <text evidence="2">The sequence shown here is derived from an EMBL/GenBank/DDBJ whole genome shotgun (WGS) entry which is preliminary data.</text>
</comment>
<dbReference type="Proteomes" id="UP000033393">
    <property type="component" value="Unassembled WGS sequence"/>
</dbReference>
<dbReference type="RefSeq" id="WP_045317774.1">
    <property type="nucleotide sequence ID" value="NZ_JYJG01000471.1"/>
</dbReference>
<sequence length="74" mass="7938">MRFAIYVPCYGDTYGDPAVLGDLAVEAEAAGWDGFFMWDHVVAQPLVADPWVTLGAVAARTSRITLGPMITPVP</sequence>
<dbReference type="GO" id="GO:0016705">
    <property type="term" value="F:oxidoreductase activity, acting on paired donors, with incorporation or reduction of molecular oxygen"/>
    <property type="evidence" value="ECO:0007669"/>
    <property type="project" value="InterPro"/>
</dbReference>
<gene>
    <name evidence="2" type="ORF">UK23_43945</name>
</gene>
<evidence type="ECO:0000313" key="2">
    <source>
        <dbReference type="EMBL" id="KJK34163.1"/>
    </source>
</evidence>